<evidence type="ECO:0000313" key="2">
    <source>
        <dbReference type="EMBL" id="KAG0569543.1"/>
    </source>
</evidence>
<keyword evidence="1" id="KW-1133">Transmembrane helix</keyword>
<organism evidence="2 3">
    <name type="scientific">Ceratodon purpureus</name>
    <name type="common">Fire moss</name>
    <name type="synonym">Dicranum purpureum</name>
    <dbReference type="NCBI Taxonomy" id="3225"/>
    <lineage>
        <taxon>Eukaryota</taxon>
        <taxon>Viridiplantae</taxon>
        <taxon>Streptophyta</taxon>
        <taxon>Embryophyta</taxon>
        <taxon>Bryophyta</taxon>
        <taxon>Bryophytina</taxon>
        <taxon>Bryopsida</taxon>
        <taxon>Dicranidae</taxon>
        <taxon>Pseudoditrichales</taxon>
        <taxon>Ditrichaceae</taxon>
        <taxon>Ceratodon</taxon>
    </lineage>
</organism>
<keyword evidence="1" id="KW-0472">Membrane</keyword>
<comment type="caution">
    <text evidence="2">The sequence shown here is derived from an EMBL/GenBank/DDBJ whole genome shotgun (WGS) entry which is preliminary data.</text>
</comment>
<protein>
    <submittedName>
        <fullName evidence="2">Uncharacterized protein</fullName>
    </submittedName>
</protein>
<evidence type="ECO:0000256" key="1">
    <source>
        <dbReference type="SAM" id="Phobius"/>
    </source>
</evidence>
<keyword evidence="1" id="KW-0812">Transmembrane</keyword>
<proteinExistence type="predicted"/>
<gene>
    <name evidence="2" type="ORF">KC19_6G098500</name>
</gene>
<name>A0A8T0HDE1_CERPU</name>
<reference evidence="2 3" key="1">
    <citation type="submission" date="2020-06" db="EMBL/GenBank/DDBJ databases">
        <title>WGS assembly of Ceratodon purpureus strain R40.</title>
        <authorList>
            <person name="Carey S.B."/>
            <person name="Jenkins J."/>
            <person name="Shu S."/>
            <person name="Lovell J.T."/>
            <person name="Sreedasyam A."/>
            <person name="Maumus F."/>
            <person name="Tiley G.P."/>
            <person name="Fernandez-Pozo N."/>
            <person name="Barry K."/>
            <person name="Chen C."/>
            <person name="Wang M."/>
            <person name="Lipzen A."/>
            <person name="Daum C."/>
            <person name="Saski C.A."/>
            <person name="Payton A.C."/>
            <person name="Mcbreen J.C."/>
            <person name="Conrad R.E."/>
            <person name="Kollar L.M."/>
            <person name="Olsson S."/>
            <person name="Huttunen S."/>
            <person name="Landis J.B."/>
            <person name="Wickett N.J."/>
            <person name="Johnson M.G."/>
            <person name="Rensing S.A."/>
            <person name="Grimwood J."/>
            <person name="Schmutz J."/>
            <person name="Mcdaniel S.F."/>
        </authorList>
    </citation>
    <scope>NUCLEOTIDE SEQUENCE [LARGE SCALE GENOMIC DNA]</scope>
    <source>
        <strain evidence="2 3">R40</strain>
    </source>
</reference>
<accession>A0A8T0HDE1</accession>
<dbReference type="AlphaFoldDB" id="A0A8T0HDE1"/>
<sequence>MERVKEMCGGDESKATEKYGPERFCFATPLRHVPSRSPTPHRLFMGKLKSDNGLCFLVLLWSLCLSAIGLLLGMVLESGRNWLGFERGRAVEVAADNLSLVASETDNCNT</sequence>
<dbReference type="Proteomes" id="UP000822688">
    <property type="component" value="Chromosome 6"/>
</dbReference>
<evidence type="ECO:0000313" key="3">
    <source>
        <dbReference type="Proteomes" id="UP000822688"/>
    </source>
</evidence>
<keyword evidence="3" id="KW-1185">Reference proteome</keyword>
<dbReference type="EMBL" id="CM026427">
    <property type="protein sequence ID" value="KAG0569543.1"/>
    <property type="molecule type" value="Genomic_DNA"/>
</dbReference>
<feature type="transmembrane region" description="Helical" evidence="1">
    <location>
        <begin position="54"/>
        <end position="76"/>
    </location>
</feature>